<feature type="transmembrane region" description="Helical" evidence="6">
    <location>
        <begin position="132"/>
        <end position="149"/>
    </location>
</feature>
<accession>A0ABW7ELD9</accession>
<dbReference type="PANTHER" id="PTHR32322">
    <property type="entry name" value="INNER MEMBRANE TRANSPORTER"/>
    <property type="match status" value="1"/>
</dbReference>
<dbReference type="InterPro" id="IPR050638">
    <property type="entry name" value="AA-Vitamin_Transporters"/>
</dbReference>
<feature type="transmembrane region" description="Helical" evidence="6">
    <location>
        <begin position="225"/>
        <end position="245"/>
    </location>
</feature>
<feature type="transmembrane region" description="Helical" evidence="6">
    <location>
        <begin position="74"/>
        <end position="95"/>
    </location>
</feature>
<evidence type="ECO:0000313" key="8">
    <source>
        <dbReference type="EMBL" id="MFG6414297.1"/>
    </source>
</evidence>
<dbReference type="PANTHER" id="PTHR32322:SF2">
    <property type="entry name" value="EAMA DOMAIN-CONTAINING PROTEIN"/>
    <property type="match status" value="1"/>
</dbReference>
<evidence type="ECO:0000256" key="4">
    <source>
        <dbReference type="ARBA" id="ARBA00022989"/>
    </source>
</evidence>
<comment type="caution">
    <text evidence="8">The sequence shown here is derived from an EMBL/GenBank/DDBJ whole genome shotgun (WGS) entry which is preliminary data.</text>
</comment>
<feature type="transmembrane region" description="Helical" evidence="6">
    <location>
        <begin position="252"/>
        <end position="271"/>
    </location>
</feature>
<dbReference type="InterPro" id="IPR000620">
    <property type="entry name" value="EamA_dom"/>
</dbReference>
<reference evidence="8 9" key="1">
    <citation type="submission" date="2024-09" db="EMBL/GenBank/DDBJ databases">
        <title>Novel species of the genus Pelomonas and Roseateles isolated from streams.</title>
        <authorList>
            <person name="Lu H."/>
        </authorList>
    </citation>
    <scope>NUCLEOTIDE SEQUENCE [LARGE SCALE GENOMIC DNA]</scope>
    <source>
        <strain evidence="8 9">DC23W</strain>
    </source>
</reference>
<comment type="similarity">
    <text evidence="2">Belongs to the EamA transporter family.</text>
</comment>
<evidence type="ECO:0000256" key="2">
    <source>
        <dbReference type="ARBA" id="ARBA00007362"/>
    </source>
</evidence>
<proteinExistence type="inferred from homology"/>
<dbReference type="EMBL" id="JBIGHY010000003">
    <property type="protein sequence ID" value="MFG6414297.1"/>
    <property type="molecule type" value="Genomic_DNA"/>
</dbReference>
<feature type="transmembrane region" description="Helical" evidence="6">
    <location>
        <begin position="41"/>
        <end position="62"/>
    </location>
</feature>
<sequence>MLSPAAPLPAPLDARASGLMLLLCLTWGLQQISLKAVADAASPMLMVAVRSGIALLLLAVLMRHRGERLVRAHWAPGAVAGGLFALEYVFVSLALQLTQASHVVVFLYAAPLFAALGLHWRLPAERLGRRQWAGIALAFGGVAIAFLNGDTAPGAGLWGDLLALLAALCWGATTITIRCTRLAQAPATETLQYQLIGAFALLLPVALLSGQWAFDATSPRVWAHLGFQALVVSFASFLAWCWLLRRYLASRLGVFSFLTPLLGVLLGAWLLDEQLEPAFMAGSTAVLAGIVLVSLRDGPRARLRTRVSAAPARAAWRASRR</sequence>
<dbReference type="SUPFAM" id="SSF103481">
    <property type="entry name" value="Multidrug resistance efflux transporter EmrE"/>
    <property type="match status" value="2"/>
</dbReference>
<dbReference type="Gene3D" id="1.10.3730.20">
    <property type="match status" value="1"/>
</dbReference>
<feature type="transmembrane region" description="Helical" evidence="6">
    <location>
        <begin position="277"/>
        <end position="295"/>
    </location>
</feature>
<evidence type="ECO:0000313" key="9">
    <source>
        <dbReference type="Proteomes" id="UP001606300"/>
    </source>
</evidence>
<keyword evidence="9" id="KW-1185">Reference proteome</keyword>
<name>A0ABW7ELD9_9BURK</name>
<organism evidence="8 9">
    <name type="scientific">Pelomonas dachongensis</name>
    <dbReference type="NCBI Taxonomy" id="3299029"/>
    <lineage>
        <taxon>Bacteria</taxon>
        <taxon>Pseudomonadati</taxon>
        <taxon>Pseudomonadota</taxon>
        <taxon>Betaproteobacteria</taxon>
        <taxon>Burkholderiales</taxon>
        <taxon>Sphaerotilaceae</taxon>
        <taxon>Roseateles</taxon>
    </lineage>
</organism>
<protein>
    <submittedName>
        <fullName evidence="8">DMT family transporter</fullName>
    </submittedName>
</protein>
<dbReference type="Proteomes" id="UP001606300">
    <property type="component" value="Unassembled WGS sequence"/>
</dbReference>
<evidence type="ECO:0000256" key="3">
    <source>
        <dbReference type="ARBA" id="ARBA00022692"/>
    </source>
</evidence>
<feature type="domain" description="EamA" evidence="7">
    <location>
        <begin position="157"/>
        <end position="294"/>
    </location>
</feature>
<feature type="domain" description="EamA" evidence="7">
    <location>
        <begin position="19"/>
        <end position="146"/>
    </location>
</feature>
<evidence type="ECO:0000256" key="5">
    <source>
        <dbReference type="ARBA" id="ARBA00023136"/>
    </source>
</evidence>
<dbReference type="InterPro" id="IPR037185">
    <property type="entry name" value="EmrE-like"/>
</dbReference>
<comment type="subcellular location">
    <subcellularLocation>
        <location evidence="1">Membrane</location>
        <topology evidence="1">Multi-pass membrane protein</topology>
    </subcellularLocation>
</comment>
<gene>
    <name evidence="8" type="ORF">ACG02S_10330</name>
</gene>
<evidence type="ECO:0000256" key="6">
    <source>
        <dbReference type="SAM" id="Phobius"/>
    </source>
</evidence>
<dbReference type="Pfam" id="PF00892">
    <property type="entry name" value="EamA"/>
    <property type="match status" value="2"/>
</dbReference>
<dbReference type="RefSeq" id="WP_394470374.1">
    <property type="nucleotide sequence ID" value="NZ_JBIGHY010000003.1"/>
</dbReference>
<keyword evidence="4 6" id="KW-1133">Transmembrane helix</keyword>
<feature type="transmembrane region" description="Helical" evidence="6">
    <location>
        <begin position="101"/>
        <end position="120"/>
    </location>
</feature>
<feature type="transmembrane region" description="Helical" evidence="6">
    <location>
        <begin position="161"/>
        <end position="179"/>
    </location>
</feature>
<feature type="transmembrane region" description="Helical" evidence="6">
    <location>
        <begin position="191"/>
        <end position="213"/>
    </location>
</feature>
<evidence type="ECO:0000259" key="7">
    <source>
        <dbReference type="Pfam" id="PF00892"/>
    </source>
</evidence>
<keyword evidence="5 6" id="KW-0472">Membrane</keyword>
<keyword evidence="3 6" id="KW-0812">Transmembrane</keyword>
<evidence type="ECO:0000256" key="1">
    <source>
        <dbReference type="ARBA" id="ARBA00004141"/>
    </source>
</evidence>